<dbReference type="PANTHER" id="PTHR30429">
    <property type="entry name" value="D-METHIONINE-BINDING LIPOPROTEIN METQ"/>
    <property type="match status" value="1"/>
</dbReference>
<keyword evidence="5 6" id="KW-0449">Lipoprotein</keyword>
<protein>
    <submittedName>
        <fullName evidence="6">Membrane lipoprotein TpN32</fullName>
    </submittedName>
</protein>
<dbReference type="CDD" id="cd13597">
    <property type="entry name" value="PBP2_lipoprotein_Tp32"/>
    <property type="match status" value="1"/>
</dbReference>
<evidence type="ECO:0000256" key="4">
    <source>
        <dbReference type="ARBA" id="ARBA00023139"/>
    </source>
</evidence>
<evidence type="ECO:0000256" key="3">
    <source>
        <dbReference type="ARBA" id="ARBA00023136"/>
    </source>
</evidence>
<accession>A0A644TUM7</accession>
<dbReference type="AlphaFoldDB" id="A0A644TUM7"/>
<keyword evidence="3" id="KW-0472">Membrane</keyword>
<evidence type="ECO:0000256" key="5">
    <source>
        <dbReference type="ARBA" id="ARBA00023288"/>
    </source>
</evidence>
<organism evidence="6">
    <name type="scientific">bioreactor metagenome</name>
    <dbReference type="NCBI Taxonomy" id="1076179"/>
    <lineage>
        <taxon>unclassified sequences</taxon>
        <taxon>metagenomes</taxon>
        <taxon>ecological metagenomes</taxon>
    </lineage>
</organism>
<dbReference type="PANTHER" id="PTHR30429:SF0">
    <property type="entry name" value="METHIONINE-BINDING LIPOPROTEIN METQ"/>
    <property type="match status" value="1"/>
</dbReference>
<evidence type="ECO:0000313" key="6">
    <source>
        <dbReference type="EMBL" id="MPL70663.1"/>
    </source>
</evidence>
<comment type="subcellular location">
    <subcellularLocation>
        <location evidence="1">Membrane</location>
        <topology evidence="1">Lipid-anchor</topology>
    </subcellularLocation>
</comment>
<keyword evidence="2" id="KW-0732">Signal</keyword>
<evidence type="ECO:0000256" key="1">
    <source>
        <dbReference type="ARBA" id="ARBA00004635"/>
    </source>
</evidence>
<dbReference type="EMBL" id="VSSQ01000054">
    <property type="protein sequence ID" value="MPL70663.1"/>
    <property type="molecule type" value="Genomic_DNA"/>
</dbReference>
<evidence type="ECO:0000256" key="2">
    <source>
        <dbReference type="ARBA" id="ARBA00022729"/>
    </source>
</evidence>
<sequence>MKKNRIGKCLATLFAFFAIGGAMAQTSLKVGATSVPHAEILNIIKPDLAQQGIRLEIIEFSDYVTPNIALAERQLDANFFQHLPYLESFAAARKLSLESVVAVHVEPLGLYSKKFKSPEDIPAGSVIAIPNDPTNEGRALIFLAANNLIKLRANAGLEATIKDIEANPKRLQFKEIEAPQLPRTLQDVAAAVINGNYALQAGLNPIKDSLLLEGGDSPYANILVARKGESKDPRIVALAKSLTSAKVKEFILSSYGGGVVPAF</sequence>
<dbReference type="SUPFAM" id="SSF53850">
    <property type="entry name" value="Periplasmic binding protein-like II"/>
    <property type="match status" value="1"/>
</dbReference>
<dbReference type="GO" id="GO:0016020">
    <property type="term" value="C:membrane"/>
    <property type="evidence" value="ECO:0007669"/>
    <property type="project" value="UniProtKB-SubCell"/>
</dbReference>
<dbReference type="Gene3D" id="3.40.190.10">
    <property type="entry name" value="Periplasmic binding protein-like II"/>
    <property type="match status" value="2"/>
</dbReference>
<gene>
    <name evidence="6" type="ORF">SDC9_16422</name>
</gene>
<dbReference type="PIRSF" id="PIRSF002854">
    <property type="entry name" value="MetQ"/>
    <property type="match status" value="1"/>
</dbReference>
<keyword evidence="4" id="KW-0564">Palmitate</keyword>
<dbReference type="InterPro" id="IPR004872">
    <property type="entry name" value="Lipoprotein_NlpA"/>
</dbReference>
<dbReference type="Pfam" id="PF03180">
    <property type="entry name" value="Lipoprotein_9"/>
    <property type="match status" value="1"/>
</dbReference>
<comment type="caution">
    <text evidence="6">The sequence shown here is derived from an EMBL/GenBank/DDBJ whole genome shotgun (WGS) entry which is preliminary data.</text>
</comment>
<proteinExistence type="predicted"/>
<reference evidence="6" key="1">
    <citation type="submission" date="2019-08" db="EMBL/GenBank/DDBJ databases">
        <authorList>
            <person name="Kucharzyk K."/>
            <person name="Murdoch R.W."/>
            <person name="Higgins S."/>
            <person name="Loffler F."/>
        </authorList>
    </citation>
    <scope>NUCLEOTIDE SEQUENCE</scope>
</reference>
<name>A0A644TUM7_9ZZZZ</name>